<dbReference type="GO" id="GO:0043565">
    <property type="term" value="F:sequence-specific DNA binding"/>
    <property type="evidence" value="ECO:0007669"/>
    <property type="project" value="InterPro"/>
</dbReference>
<dbReference type="InterPro" id="IPR018060">
    <property type="entry name" value="HTH_AraC"/>
</dbReference>
<evidence type="ECO:0000313" key="3">
    <source>
        <dbReference type="Proteomes" id="UP000075025"/>
    </source>
</evidence>
<protein>
    <recommendedName>
        <fullName evidence="1">HTH araC/xylS-type domain-containing protein</fullName>
    </recommendedName>
</protein>
<dbReference type="Gene3D" id="1.10.10.60">
    <property type="entry name" value="Homeodomain-like"/>
    <property type="match status" value="1"/>
</dbReference>
<reference evidence="2 3" key="1">
    <citation type="journal article" date="2016" name="Front. Microbiol.">
        <title>Genomic Resource of Rice Seed Associated Bacteria.</title>
        <authorList>
            <person name="Midha S."/>
            <person name="Bansal K."/>
            <person name="Sharma S."/>
            <person name="Kumar N."/>
            <person name="Patil P.P."/>
            <person name="Chaudhry V."/>
            <person name="Patil P.B."/>
        </authorList>
    </citation>
    <scope>NUCLEOTIDE SEQUENCE [LARGE SCALE GENOMIC DNA]</scope>
    <source>
        <strain evidence="2 3">NS220</strain>
    </source>
</reference>
<name>A0A147F0H1_MICTE</name>
<evidence type="ECO:0000313" key="2">
    <source>
        <dbReference type="EMBL" id="KTR96332.1"/>
    </source>
</evidence>
<accession>A0A147F0H1</accession>
<dbReference type="PROSITE" id="PS01124">
    <property type="entry name" value="HTH_ARAC_FAMILY_2"/>
    <property type="match status" value="1"/>
</dbReference>
<dbReference type="PATRIC" id="fig|2033.6.peg.672"/>
<dbReference type="EMBL" id="LDRT01000013">
    <property type="protein sequence ID" value="KTR96332.1"/>
    <property type="molecule type" value="Genomic_DNA"/>
</dbReference>
<evidence type="ECO:0000259" key="1">
    <source>
        <dbReference type="PROSITE" id="PS01124"/>
    </source>
</evidence>
<dbReference type="SMART" id="SM00342">
    <property type="entry name" value="HTH_ARAC"/>
    <property type="match status" value="1"/>
</dbReference>
<organism evidence="2 3">
    <name type="scientific">Microbacterium testaceum</name>
    <name type="common">Aureobacterium testaceum</name>
    <name type="synonym">Brevibacterium testaceum</name>
    <dbReference type="NCBI Taxonomy" id="2033"/>
    <lineage>
        <taxon>Bacteria</taxon>
        <taxon>Bacillati</taxon>
        <taxon>Actinomycetota</taxon>
        <taxon>Actinomycetes</taxon>
        <taxon>Micrococcales</taxon>
        <taxon>Microbacteriaceae</taxon>
        <taxon>Microbacterium</taxon>
    </lineage>
</organism>
<dbReference type="AlphaFoldDB" id="A0A147F0H1"/>
<proteinExistence type="predicted"/>
<dbReference type="OrthoDB" id="5055514at2"/>
<feature type="domain" description="HTH araC/xylS-type" evidence="1">
    <location>
        <begin position="221"/>
        <end position="304"/>
    </location>
</feature>
<sequence length="314" mass="33590">MTQEESATELKGPMSPVQPPRVALLGAAAQRWFTTRGWHAEPLAGSDPLRVFADEVSVDSFMVRRVWHTAAVLTPIAPRLAAEPQPGILLQVEGDLTVDSFVSDPVRLSAGGSARIGPGILPAYRAPQSTARIEVRSRSRLATAREVQGVLAVDTLTSSWRLLANTVNALLNGEVDTDADSFTAVQSAIEYLASAVASEIAPVVPPAERDTTTTAFTRLRLRSEHVIHRHANSPEFTVAVLADKLGVSRSYLARAYVGTDTTPSERIRAVRLELAAGASADVSGETRATRAGFSSSRAFKRAERASGTRLAADR</sequence>
<dbReference type="Proteomes" id="UP000075025">
    <property type="component" value="Unassembled WGS sequence"/>
</dbReference>
<comment type="caution">
    <text evidence="2">The sequence shown here is derived from an EMBL/GenBank/DDBJ whole genome shotgun (WGS) entry which is preliminary data.</text>
</comment>
<gene>
    <name evidence="2" type="ORF">NS220_02605</name>
</gene>
<dbReference type="GO" id="GO:0003700">
    <property type="term" value="F:DNA-binding transcription factor activity"/>
    <property type="evidence" value="ECO:0007669"/>
    <property type="project" value="InterPro"/>
</dbReference>